<feature type="non-terminal residue" evidence="1">
    <location>
        <position position="1"/>
    </location>
</feature>
<accession>X1QKG7</accession>
<proteinExistence type="predicted"/>
<reference evidence="1" key="1">
    <citation type="journal article" date="2014" name="Front. Microbiol.">
        <title>High frequency of phylogenetically diverse reductive dehalogenase-homologous genes in deep subseafloor sedimentary metagenomes.</title>
        <authorList>
            <person name="Kawai M."/>
            <person name="Futagami T."/>
            <person name="Toyoda A."/>
            <person name="Takaki Y."/>
            <person name="Nishi S."/>
            <person name="Hori S."/>
            <person name="Arai W."/>
            <person name="Tsubouchi T."/>
            <person name="Morono Y."/>
            <person name="Uchiyama I."/>
            <person name="Ito T."/>
            <person name="Fujiyama A."/>
            <person name="Inagaki F."/>
            <person name="Takami H."/>
        </authorList>
    </citation>
    <scope>NUCLEOTIDE SEQUENCE</scope>
    <source>
        <strain evidence="1">Expedition CK06-06</strain>
    </source>
</reference>
<organism evidence="1">
    <name type="scientific">marine sediment metagenome</name>
    <dbReference type="NCBI Taxonomy" id="412755"/>
    <lineage>
        <taxon>unclassified sequences</taxon>
        <taxon>metagenomes</taxon>
        <taxon>ecological metagenomes</taxon>
    </lineage>
</organism>
<sequence>KRGELTPNGYDTLSSLDEEYLTTQVGLDVQKGHEIKVTTLPGIEYAYQIA</sequence>
<comment type="caution">
    <text evidence="1">The sequence shown here is derived from an EMBL/GenBank/DDBJ whole genome shotgun (WGS) entry which is preliminary data.</text>
</comment>
<name>X1QKG7_9ZZZZ</name>
<gene>
    <name evidence="1" type="ORF">S06H3_43081</name>
</gene>
<evidence type="ECO:0000313" key="1">
    <source>
        <dbReference type="EMBL" id="GAI43769.1"/>
    </source>
</evidence>
<dbReference type="EMBL" id="BARV01026687">
    <property type="protein sequence ID" value="GAI43769.1"/>
    <property type="molecule type" value="Genomic_DNA"/>
</dbReference>
<dbReference type="AlphaFoldDB" id="X1QKG7"/>
<protein>
    <submittedName>
        <fullName evidence="1">Uncharacterized protein</fullName>
    </submittedName>
</protein>